<dbReference type="EMBL" id="LNYN01000013">
    <property type="protein sequence ID" value="KTD37376.1"/>
    <property type="molecule type" value="Genomic_DNA"/>
</dbReference>
<dbReference type="Proteomes" id="UP000054985">
    <property type="component" value="Unassembled WGS sequence"/>
</dbReference>
<proteinExistence type="predicted"/>
<sequence>MYVLAFNIPILCEKSFQVMEDRRIYLTPNTLVIKPMIIWFLPACAIIHLLSAATTNQAKATDAFRTTQSLEPPLIFYTYLSLSY</sequence>
<evidence type="ECO:0000313" key="3">
    <source>
        <dbReference type="Proteomes" id="UP000054985"/>
    </source>
</evidence>
<name>A0ABR5RHR1_9GAMM</name>
<keyword evidence="3" id="KW-1185">Reference proteome</keyword>
<gene>
    <name evidence="2" type="ORF">Lmor_0568</name>
</gene>
<keyword evidence="1" id="KW-1133">Transmembrane helix</keyword>
<protein>
    <submittedName>
        <fullName evidence="2">Uncharacterized protein</fullName>
    </submittedName>
</protein>
<evidence type="ECO:0000313" key="2">
    <source>
        <dbReference type="EMBL" id="KTD37376.1"/>
    </source>
</evidence>
<feature type="transmembrane region" description="Helical" evidence="1">
    <location>
        <begin position="36"/>
        <end position="55"/>
    </location>
</feature>
<reference evidence="2 3" key="1">
    <citation type="submission" date="2015-11" db="EMBL/GenBank/DDBJ databases">
        <title>Genomic analysis of 38 Legionella species identifies large and diverse effector repertoires.</title>
        <authorList>
            <person name="Burstein D."/>
            <person name="Amaro F."/>
            <person name="Zusman T."/>
            <person name="Lifshitz Z."/>
            <person name="Cohen O."/>
            <person name="Gilbert J.A."/>
            <person name="Pupko T."/>
            <person name="Shuman H.A."/>
            <person name="Segal G."/>
        </authorList>
    </citation>
    <scope>NUCLEOTIDE SEQUENCE [LARGE SCALE GENOMIC DNA]</scope>
    <source>
        <strain evidence="2 3">ATCC 43877</strain>
    </source>
</reference>
<accession>A0ABR5RHR1</accession>
<comment type="caution">
    <text evidence="2">The sequence shown here is derived from an EMBL/GenBank/DDBJ whole genome shotgun (WGS) entry which is preliminary data.</text>
</comment>
<keyword evidence="1" id="KW-0812">Transmembrane</keyword>
<organism evidence="2 3">
    <name type="scientific">Legionella moravica</name>
    <dbReference type="NCBI Taxonomy" id="39962"/>
    <lineage>
        <taxon>Bacteria</taxon>
        <taxon>Pseudomonadati</taxon>
        <taxon>Pseudomonadota</taxon>
        <taxon>Gammaproteobacteria</taxon>
        <taxon>Legionellales</taxon>
        <taxon>Legionellaceae</taxon>
        <taxon>Legionella</taxon>
    </lineage>
</organism>
<keyword evidence="1" id="KW-0472">Membrane</keyword>
<evidence type="ECO:0000256" key="1">
    <source>
        <dbReference type="SAM" id="Phobius"/>
    </source>
</evidence>